<keyword evidence="3" id="KW-1185">Reference proteome</keyword>
<reference evidence="2 3" key="1">
    <citation type="journal article" date="2014" name="Curr. Biol.">
        <title>The genome of the clonal raider ant Cerapachys biroi.</title>
        <authorList>
            <person name="Oxley P.R."/>
            <person name="Ji L."/>
            <person name="Fetter-Pruneda I."/>
            <person name="McKenzie S.K."/>
            <person name="Li C."/>
            <person name="Hu H."/>
            <person name="Zhang G."/>
            <person name="Kronauer D.J."/>
        </authorList>
    </citation>
    <scope>NUCLEOTIDE SEQUENCE [LARGE SCALE GENOMIC DNA]</scope>
</reference>
<dbReference type="OMA" id="NGPEEGY"/>
<feature type="region of interest" description="Disordered" evidence="1">
    <location>
        <begin position="47"/>
        <end position="108"/>
    </location>
</feature>
<feature type="region of interest" description="Disordered" evidence="1">
    <location>
        <begin position="752"/>
        <end position="785"/>
    </location>
</feature>
<organism evidence="2 3">
    <name type="scientific">Ooceraea biroi</name>
    <name type="common">Clonal raider ant</name>
    <name type="synonym">Cerapachys biroi</name>
    <dbReference type="NCBI Taxonomy" id="2015173"/>
    <lineage>
        <taxon>Eukaryota</taxon>
        <taxon>Metazoa</taxon>
        <taxon>Ecdysozoa</taxon>
        <taxon>Arthropoda</taxon>
        <taxon>Hexapoda</taxon>
        <taxon>Insecta</taxon>
        <taxon>Pterygota</taxon>
        <taxon>Neoptera</taxon>
        <taxon>Endopterygota</taxon>
        <taxon>Hymenoptera</taxon>
        <taxon>Apocrita</taxon>
        <taxon>Aculeata</taxon>
        <taxon>Formicoidea</taxon>
        <taxon>Formicidae</taxon>
        <taxon>Dorylinae</taxon>
        <taxon>Ooceraea</taxon>
    </lineage>
</organism>
<gene>
    <name evidence="2" type="ORF">X777_06917</name>
</gene>
<feature type="compositionally biased region" description="Basic residues" evidence="1">
    <location>
        <begin position="755"/>
        <end position="770"/>
    </location>
</feature>
<evidence type="ECO:0008006" key="4">
    <source>
        <dbReference type="Google" id="ProtNLM"/>
    </source>
</evidence>
<feature type="compositionally biased region" description="Polar residues" evidence="1">
    <location>
        <begin position="771"/>
        <end position="785"/>
    </location>
</feature>
<feature type="region of interest" description="Disordered" evidence="1">
    <location>
        <begin position="371"/>
        <end position="550"/>
    </location>
</feature>
<evidence type="ECO:0000313" key="2">
    <source>
        <dbReference type="EMBL" id="EZA53607.1"/>
    </source>
</evidence>
<feature type="compositionally biased region" description="Basic and acidic residues" evidence="1">
    <location>
        <begin position="476"/>
        <end position="486"/>
    </location>
</feature>
<evidence type="ECO:0000256" key="1">
    <source>
        <dbReference type="SAM" id="MobiDB-lite"/>
    </source>
</evidence>
<sequence>MGDKDRESGVAETVSAPSTPNMSSQERRRATALDARIRFVYDEGGTLAPHRTRTKGGVAQHGCRGVGTSDPHERRPGEVMDLSDAESIASSASTQSRKRGRPESTGEYTFKKLLRAAAGEKRVGQREREFADSLPAGALQRGAVINTGRATESRMREPARSLCSLAGPGEVMDLSDAETIASSASTQSRKRGRPESTGEYTFKKLLRAAAGEKRVGKREREFADSLPAGALQRGAAINTGRATESRMRELANNPSVDLAASILERMTVVKRVAKTSGNLKGTYIRAFQEASIEVRAALSIMMQRSADGGAEETNILRQEVESLTAQVRELRKALRDVGNRGDGEAEETNILRQEVESLTAQVRELRKALRDVGNRGGVNPPPSRRVRRAEGGRRRGVCPAHLNAQRREDKGIDPDPLNLSRGGGPPTWRDHPPPNGWPRRRGREQDAPPTPAEVGRSRRDGKTRPQQQNGGGQEGKGWERKGEELGRAGGNPRPTGAPPVTPTVSGEGAHATASAPLDHTGRGLGAGGGGQGGPSGQEGYPPFGTAPTDDEAWMSAPAIWGEGRKPRVRKPPASVAVTLNGPEEGYAAAMAAFNAPAIWGEGRKPRVRKPPASVAVTLNGPEEGYAAAMAAFKAAIKLGDLGIAHVRVKRALRGARILKVPGPDAHAKADTLAGAIRGVLNEEQWSVVCPTKRAEMMVRGLEDSSRPAKWRGASPRCSSTSVETGPIKTALDGLGRIWVRCPAVGALKVANPNTPRRRRMSAALPRRRLQRSSASLNDPVQTPGQ</sequence>
<dbReference type="AlphaFoldDB" id="A0A026WC18"/>
<name>A0A026WC18_OOCBI</name>
<evidence type="ECO:0000313" key="3">
    <source>
        <dbReference type="Proteomes" id="UP000053097"/>
    </source>
</evidence>
<protein>
    <recommendedName>
        <fullName evidence="4">Gag-like protein</fullName>
    </recommendedName>
</protein>
<dbReference type="OrthoDB" id="7554581at2759"/>
<feature type="region of interest" description="Disordered" evidence="1">
    <location>
        <begin position="1"/>
        <end position="31"/>
    </location>
</feature>
<proteinExistence type="predicted"/>
<accession>A0A026WC18</accession>
<dbReference type="EMBL" id="KK107277">
    <property type="protein sequence ID" value="EZA53607.1"/>
    <property type="molecule type" value="Genomic_DNA"/>
</dbReference>
<feature type="compositionally biased region" description="Polar residues" evidence="1">
    <location>
        <begin position="15"/>
        <end position="24"/>
    </location>
</feature>
<feature type="compositionally biased region" description="Gly residues" evidence="1">
    <location>
        <begin position="522"/>
        <end position="536"/>
    </location>
</feature>
<dbReference type="Proteomes" id="UP000053097">
    <property type="component" value="Unassembled WGS sequence"/>
</dbReference>